<dbReference type="VEuPathDB" id="VectorBase:MDOA014492"/>
<accession>A0A1I8NEX5</accession>
<reference evidence="1" key="1">
    <citation type="submission" date="2020-05" db="UniProtKB">
        <authorList>
            <consortium name="EnsemblMetazoa"/>
        </authorList>
    </citation>
    <scope>IDENTIFICATION</scope>
    <source>
        <strain evidence="1">Aabys</strain>
    </source>
</reference>
<dbReference type="EnsemblMetazoa" id="MDOA014492-RA">
    <property type="protein sequence ID" value="MDOA014492-PA"/>
    <property type="gene ID" value="MDOA014492"/>
</dbReference>
<proteinExistence type="predicted"/>
<evidence type="ECO:0000313" key="1">
    <source>
        <dbReference type="EnsemblMetazoa" id="MDOA014492-PA"/>
    </source>
</evidence>
<protein>
    <submittedName>
        <fullName evidence="1">Uncharacterized protein</fullName>
    </submittedName>
</protein>
<name>A0A1I8NEX5_MUSDO</name>
<sequence length="131" mass="15283">MALNPLKNFTRVSDNMVKFCAKIKDAKEEDLDVFILEVKSAELNKKWADLESSFGKCLDYLSAAEDTTAEDIVVVDGKYEVVHDLYMEFVALINKYLHKFRRSRKSSLIPLIFLRMTRPRLEFQRKSRAET</sequence>
<dbReference type="AlphaFoldDB" id="A0A1I8NEX5"/>
<organism evidence="1">
    <name type="scientific">Musca domestica</name>
    <name type="common">House fly</name>
    <dbReference type="NCBI Taxonomy" id="7370"/>
    <lineage>
        <taxon>Eukaryota</taxon>
        <taxon>Metazoa</taxon>
        <taxon>Ecdysozoa</taxon>
        <taxon>Arthropoda</taxon>
        <taxon>Hexapoda</taxon>
        <taxon>Insecta</taxon>
        <taxon>Pterygota</taxon>
        <taxon>Neoptera</taxon>
        <taxon>Endopterygota</taxon>
        <taxon>Diptera</taxon>
        <taxon>Brachycera</taxon>
        <taxon>Muscomorpha</taxon>
        <taxon>Muscoidea</taxon>
        <taxon>Muscidae</taxon>
        <taxon>Musca</taxon>
    </lineage>
</organism>